<dbReference type="Proteomes" id="UP000241201">
    <property type="component" value="Unassembled WGS sequence"/>
</dbReference>
<dbReference type="Pfam" id="PF02441">
    <property type="entry name" value="Flavoprotein"/>
    <property type="match status" value="1"/>
</dbReference>
<evidence type="ECO:0000313" key="2">
    <source>
        <dbReference type="EMBL" id="PST41812.1"/>
    </source>
</evidence>
<dbReference type="GO" id="GO:0003824">
    <property type="term" value="F:catalytic activity"/>
    <property type="evidence" value="ECO:0007669"/>
    <property type="project" value="InterPro"/>
</dbReference>
<name>A0A2T3G2T8_9FIRM</name>
<accession>A0A2T3G2T8</accession>
<dbReference type="InterPro" id="IPR003382">
    <property type="entry name" value="Flavoprotein"/>
</dbReference>
<gene>
    <name evidence="2" type="ORF">C7U55_03275</name>
</gene>
<evidence type="ECO:0000313" key="3">
    <source>
        <dbReference type="Proteomes" id="UP000241201"/>
    </source>
</evidence>
<dbReference type="EMBL" id="PYLP01000002">
    <property type="protein sequence ID" value="PST41812.1"/>
    <property type="molecule type" value="Genomic_DNA"/>
</dbReference>
<dbReference type="InterPro" id="IPR036551">
    <property type="entry name" value="Flavin_trans-like"/>
</dbReference>
<comment type="caution">
    <text evidence="2">The sequence shown here is derived from an EMBL/GenBank/DDBJ whole genome shotgun (WGS) entry which is preliminary data.</text>
</comment>
<protein>
    <submittedName>
        <fullName evidence="2">Dipicolinate synthase subunit B</fullName>
    </submittedName>
</protein>
<feature type="domain" description="Flavoprotein" evidence="1">
    <location>
        <begin position="6"/>
        <end position="189"/>
    </location>
</feature>
<dbReference type="AlphaFoldDB" id="A0A2T3G2T8"/>
<sequence length="196" mass="22076">MFEGLKIGIGITGSFCSLKSCLLFLKELKSYPVDLYVFVSENVFKEDTRFFKANKFIEQVEKIIGKKVVTDVVEAEVFGPQLPLDMMVVYPCSANTLAKLAHGINDNAVTMAVKSTLRNQKNIVLGLCSNDLLSTSGMNMMKILNTKHFYLVPMFQDDIFKKPNSLIAKNDLIIQTMINALVDKQLQPLFLLKKEK</sequence>
<dbReference type="Gene3D" id="3.40.50.1950">
    <property type="entry name" value="Flavin prenyltransferase-like"/>
    <property type="match status" value="1"/>
</dbReference>
<dbReference type="GeneID" id="77470126"/>
<dbReference type="RefSeq" id="WP_106987325.1">
    <property type="nucleotide sequence ID" value="NZ_PYLP01000002.1"/>
</dbReference>
<dbReference type="NCBIfam" id="NF006161">
    <property type="entry name" value="PRK08305.1"/>
    <property type="match status" value="1"/>
</dbReference>
<organism evidence="2 3">
    <name type="scientific">Faecalibacillus faecis</name>
    <dbReference type="NCBI Taxonomy" id="1982628"/>
    <lineage>
        <taxon>Bacteria</taxon>
        <taxon>Bacillati</taxon>
        <taxon>Bacillota</taxon>
        <taxon>Erysipelotrichia</taxon>
        <taxon>Erysipelotrichales</taxon>
        <taxon>Coprobacillaceae</taxon>
        <taxon>Faecalibacillus</taxon>
    </lineage>
</organism>
<dbReference type="SUPFAM" id="SSF52507">
    <property type="entry name" value="Homo-oligomeric flavin-containing Cys decarboxylases, HFCD"/>
    <property type="match status" value="1"/>
</dbReference>
<proteinExistence type="predicted"/>
<evidence type="ECO:0000259" key="1">
    <source>
        <dbReference type="Pfam" id="PF02441"/>
    </source>
</evidence>
<reference evidence="3" key="1">
    <citation type="submission" date="2018-03" db="EMBL/GenBank/DDBJ databases">
        <title>Lachnoclostridium SNUG30370 gen.nov., sp.nov., isolated from human faeces.</title>
        <authorList>
            <person name="Seo B."/>
            <person name="Jeon K."/>
            <person name="Ko G."/>
        </authorList>
    </citation>
    <scope>NUCLEOTIDE SEQUENCE [LARGE SCALE GENOMIC DNA]</scope>
    <source>
        <strain evidence="3">SNUG30370</strain>
    </source>
</reference>
<keyword evidence="3" id="KW-1185">Reference proteome</keyword>